<accession>A0AAV7UDQ8</accession>
<proteinExistence type="predicted"/>
<gene>
    <name evidence="2" type="ORF">NDU88_002659</name>
</gene>
<evidence type="ECO:0000313" key="2">
    <source>
        <dbReference type="EMBL" id="KAJ1185873.1"/>
    </source>
</evidence>
<name>A0AAV7UDQ8_PLEWA</name>
<organism evidence="2 3">
    <name type="scientific">Pleurodeles waltl</name>
    <name type="common">Iberian ribbed newt</name>
    <dbReference type="NCBI Taxonomy" id="8319"/>
    <lineage>
        <taxon>Eukaryota</taxon>
        <taxon>Metazoa</taxon>
        <taxon>Chordata</taxon>
        <taxon>Craniata</taxon>
        <taxon>Vertebrata</taxon>
        <taxon>Euteleostomi</taxon>
        <taxon>Amphibia</taxon>
        <taxon>Batrachia</taxon>
        <taxon>Caudata</taxon>
        <taxon>Salamandroidea</taxon>
        <taxon>Salamandridae</taxon>
        <taxon>Pleurodelinae</taxon>
        <taxon>Pleurodeles</taxon>
    </lineage>
</organism>
<evidence type="ECO:0000313" key="3">
    <source>
        <dbReference type="Proteomes" id="UP001066276"/>
    </source>
</evidence>
<dbReference type="AlphaFoldDB" id="A0AAV7UDQ8"/>
<feature type="region of interest" description="Disordered" evidence="1">
    <location>
        <begin position="62"/>
        <end position="98"/>
    </location>
</feature>
<dbReference type="Proteomes" id="UP001066276">
    <property type="component" value="Chromosome 3_1"/>
</dbReference>
<comment type="caution">
    <text evidence="2">The sequence shown here is derived from an EMBL/GenBank/DDBJ whole genome shotgun (WGS) entry which is preliminary data.</text>
</comment>
<protein>
    <submittedName>
        <fullName evidence="2">Uncharacterized protein</fullName>
    </submittedName>
</protein>
<sequence length="318" mass="34515">MCTNRCLLGRRYIVRSCTCDDICSLRRSNTVPFVGVPLARTIAVPPPTTVFCTLLRAPPGPQVCSSPARSRRQPGSRQSPLSQTKQDRYAESPSSVCPHWGRGSGPIGAHRLVLSSHQTRRVIRPWPNDRGPAAGARNHSLSPRWAVRPRWAIQGTPARRPALPRWCCSPLTCSYEANSGWDHLGPQGSPCTAKESGKFFWATQASVPDPHLPPRLKNRLLLPEEIARPIRAALILCPNKSLVSTVTLVCAPTRLHHPGLRASLCCSVAHPPFPLFPFSSLGNPASASASARSSTHRQGPPIALCVPPSWPRPLINGG</sequence>
<evidence type="ECO:0000256" key="1">
    <source>
        <dbReference type="SAM" id="MobiDB-lite"/>
    </source>
</evidence>
<keyword evidence="3" id="KW-1185">Reference proteome</keyword>
<dbReference type="EMBL" id="JANPWB010000005">
    <property type="protein sequence ID" value="KAJ1185873.1"/>
    <property type="molecule type" value="Genomic_DNA"/>
</dbReference>
<reference evidence="2" key="1">
    <citation type="journal article" date="2022" name="bioRxiv">
        <title>Sequencing and chromosome-scale assembly of the giantPleurodeles waltlgenome.</title>
        <authorList>
            <person name="Brown T."/>
            <person name="Elewa A."/>
            <person name="Iarovenko S."/>
            <person name="Subramanian E."/>
            <person name="Araus A.J."/>
            <person name="Petzold A."/>
            <person name="Susuki M."/>
            <person name="Suzuki K.-i.T."/>
            <person name="Hayashi T."/>
            <person name="Toyoda A."/>
            <person name="Oliveira C."/>
            <person name="Osipova E."/>
            <person name="Leigh N.D."/>
            <person name="Simon A."/>
            <person name="Yun M.H."/>
        </authorList>
    </citation>
    <scope>NUCLEOTIDE SEQUENCE</scope>
    <source>
        <strain evidence="2">20211129_DDA</strain>
        <tissue evidence="2">Liver</tissue>
    </source>
</reference>